<evidence type="ECO:0000259" key="2">
    <source>
        <dbReference type="PROSITE" id="PS50110"/>
    </source>
</evidence>
<dbReference type="Gene3D" id="3.40.50.2300">
    <property type="match status" value="1"/>
</dbReference>
<dbReference type="InterPro" id="IPR016837">
    <property type="entry name" value="Uncharacterised_Ycf55_cyanobac"/>
</dbReference>
<dbReference type="InterPro" id="IPR051015">
    <property type="entry name" value="EvgA-like"/>
</dbReference>
<dbReference type="Pfam" id="PF12452">
    <property type="entry name" value="DUF3685"/>
    <property type="match status" value="1"/>
</dbReference>
<name>A0A2S6CU80_9CYAN</name>
<dbReference type="PIRSF" id="PIRSF026434">
    <property type="entry name" value="RR_ycf55_prd"/>
    <property type="match status" value="1"/>
</dbReference>
<dbReference type="AlphaFoldDB" id="A0A2S6CU80"/>
<comment type="caution">
    <text evidence="1">Lacks conserved residue(s) required for the propagation of feature annotation.</text>
</comment>
<accession>A0A2S6CU80</accession>
<dbReference type="SUPFAM" id="SSF52172">
    <property type="entry name" value="CheY-like"/>
    <property type="match status" value="1"/>
</dbReference>
<dbReference type="InterPro" id="IPR001789">
    <property type="entry name" value="Sig_transdc_resp-reg_receiver"/>
</dbReference>
<dbReference type="Proteomes" id="UP000239589">
    <property type="component" value="Unassembled WGS sequence"/>
</dbReference>
<dbReference type="CDD" id="cd17535">
    <property type="entry name" value="REC_NarL-like"/>
    <property type="match status" value="1"/>
</dbReference>
<dbReference type="GO" id="GO:0000160">
    <property type="term" value="P:phosphorelay signal transduction system"/>
    <property type="evidence" value="ECO:0007669"/>
    <property type="project" value="InterPro"/>
</dbReference>
<evidence type="ECO:0000256" key="1">
    <source>
        <dbReference type="PROSITE-ProRule" id="PRU00169"/>
    </source>
</evidence>
<dbReference type="RefSeq" id="WP_104387894.1">
    <property type="nucleotide sequence ID" value="NZ_PGEM01000076.1"/>
</dbReference>
<dbReference type="OrthoDB" id="458149at2"/>
<sequence>MSDRPLEFLLIDPDPIFRLGLKVTLEAIPNLQVVADVSTDTAALQVLAEILARNPRQIKLIILALDQERLGWQFCKELKSLYPHIPILLLTDLSQPELLMDAKATGVNGYCPKGISISQLVPIVEQVANGGYYWPVETQIFPPVVSALPFTKLRQSIQASGNNYINHTLHQVTAELKLPGISLLNQVILAGRRRELLAARWCVNHLLTVPQERQKTPPELQLRSADVRATPSMITGDTQPPYNMPPVVSSQQLQAELLTQCLNKLQFPLDNLTNTPLEIDILREDKKRELLYIIVHKFSQQLAEIRTFNFDKQQLYNLKDQILVDLWQFTLTEFFGNYRQIVVNKAEINLVKFLLDKTTDLQTQLIQQVPLFFELLSYLILFTDLYIDNIAYRAGSQEAQSQALAIVENLFIHIANRVMQPLLNYLADAEIIKQNFYDRHIISTREIEKFRNNLSWKYQLSQYIIEAQTIFESRYELFVFAPRGIAKISVYAPRNQELAELAGIPLGVTLLLEFRDAITPRIKSLAGFLGTGIVFVLTQVIGRGLGLIGRGILQGIGSVSLTDKGERKDQ</sequence>
<feature type="domain" description="Response regulatory" evidence="2">
    <location>
        <begin position="7"/>
        <end position="128"/>
    </location>
</feature>
<dbReference type="PANTHER" id="PTHR45566:SF1">
    <property type="entry name" value="HTH-TYPE TRANSCRIPTIONAL REGULATOR YHJB-RELATED"/>
    <property type="match status" value="1"/>
</dbReference>
<organism evidence="3 4">
    <name type="scientific">Cuspidothrix issatschenkoi CHARLIE-1</name>
    <dbReference type="NCBI Taxonomy" id="2052836"/>
    <lineage>
        <taxon>Bacteria</taxon>
        <taxon>Bacillati</taxon>
        <taxon>Cyanobacteriota</taxon>
        <taxon>Cyanophyceae</taxon>
        <taxon>Nostocales</taxon>
        <taxon>Aphanizomenonaceae</taxon>
        <taxon>Cuspidothrix</taxon>
    </lineage>
</organism>
<protein>
    <submittedName>
        <fullName evidence="3">DUF3685 domain-containing protein</fullName>
    </submittedName>
</protein>
<dbReference type="PANTHER" id="PTHR45566">
    <property type="entry name" value="HTH-TYPE TRANSCRIPTIONAL REGULATOR YHJB-RELATED"/>
    <property type="match status" value="1"/>
</dbReference>
<evidence type="ECO:0000313" key="3">
    <source>
        <dbReference type="EMBL" id="PPJ63251.1"/>
    </source>
</evidence>
<dbReference type="InterPro" id="IPR058245">
    <property type="entry name" value="NreC/VraR/RcsB-like_REC"/>
</dbReference>
<dbReference type="InterPro" id="IPR022552">
    <property type="entry name" value="UPF_Ycf55"/>
</dbReference>
<comment type="caution">
    <text evidence="3">The sequence shown here is derived from an EMBL/GenBank/DDBJ whole genome shotgun (WGS) entry which is preliminary data.</text>
</comment>
<dbReference type="EMBL" id="PGEM01000076">
    <property type="protein sequence ID" value="PPJ63251.1"/>
    <property type="molecule type" value="Genomic_DNA"/>
</dbReference>
<reference evidence="3 4" key="1">
    <citation type="submission" date="2018-02" db="EMBL/GenBank/DDBJ databases">
        <title>Discovery of a pederin family compound in a non-symbiotic bloom-forming cyanobacterium.</title>
        <authorList>
            <person name="Kust A."/>
            <person name="Mares J."/>
            <person name="Jokela J."/>
            <person name="Urajova P."/>
            <person name="Hajek J."/>
            <person name="Saurav K."/>
            <person name="Voracova K."/>
            <person name="Fewer D.P."/>
            <person name="Haapaniemi E."/>
            <person name="Permi P."/>
            <person name="Rehakova K."/>
            <person name="Sivonen K."/>
            <person name="Hrouzek P."/>
        </authorList>
    </citation>
    <scope>NUCLEOTIDE SEQUENCE [LARGE SCALE GENOMIC DNA]</scope>
    <source>
        <strain evidence="3 4">CHARLIE-1</strain>
    </source>
</reference>
<keyword evidence="4" id="KW-1185">Reference proteome</keyword>
<dbReference type="InterPro" id="IPR011006">
    <property type="entry name" value="CheY-like_superfamily"/>
</dbReference>
<dbReference type="SMART" id="SM00448">
    <property type="entry name" value="REC"/>
    <property type="match status" value="1"/>
</dbReference>
<gene>
    <name evidence="3" type="ORF">CUN59_11080</name>
</gene>
<dbReference type="Pfam" id="PF00072">
    <property type="entry name" value="Response_reg"/>
    <property type="match status" value="1"/>
</dbReference>
<dbReference type="PROSITE" id="PS50110">
    <property type="entry name" value="RESPONSE_REGULATORY"/>
    <property type="match status" value="1"/>
</dbReference>
<proteinExistence type="predicted"/>
<evidence type="ECO:0000313" key="4">
    <source>
        <dbReference type="Proteomes" id="UP000239589"/>
    </source>
</evidence>